<sequence>MRCVLWIMLATFSVHVAARQVVLATHNLAPYGSYSEEARVETVANEHFRGIAVDRVRCAFDKLGVDLTILVEPWARAQRLAESSEVDGFFSGSQNNYRDSYAVKTDIIAEQKWKWYWLKSNPQNVDDLKNGPRIGAFIGSNMSRWLEDNSYPIYNRPNTTEQLVLLLKKRRIDIFIANNLVAEKLLEEMEMLDEVESSLVKNKPL</sequence>
<dbReference type="PANTHER" id="PTHR38834">
    <property type="entry name" value="PERIPLASMIC SUBSTRATE BINDING PROTEIN FAMILY 3"/>
    <property type="match status" value="1"/>
</dbReference>
<accession>A0A9X3CCA4</accession>
<keyword evidence="1" id="KW-0732">Signal</keyword>
<dbReference type="PANTHER" id="PTHR38834:SF3">
    <property type="entry name" value="SOLUTE-BINDING PROTEIN FAMILY 3_N-TERMINAL DOMAIN-CONTAINING PROTEIN"/>
    <property type="match status" value="1"/>
</dbReference>
<dbReference type="SUPFAM" id="SSF53850">
    <property type="entry name" value="Periplasmic binding protein-like II"/>
    <property type="match status" value="1"/>
</dbReference>
<organism evidence="2 3">
    <name type="scientific">Vibrio paucivorans</name>
    <dbReference type="NCBI Taxonomy" id="2829489"/>
    <lineage>
        <taxon>Bacteria</taxon>
        <taxon>Pseudomonadati</taxon>
        <taxon>Pseudomonadota</taxon>
        <taxon>Gammaproteobacteria</taxon>
        <taxon>Vibrionales</taxon>
        <taxon>Vibrionaceae</taxon>
        <taxon>Vibrio</taxon>
    </lineage>
</organism>
<feature type="chain" id="PRO_5040931109" evidence="1">
    <location>
        <begin position="19"/>
        <end position="205"/>
    </location>
</feature>
<gene>
    <name evidence="2" type="ORF">MD483_04130</name>
</gene>
<dbReference type="AlphaFoldDB" id="A0A9X3CCA4"/>
<proteinExistence type="predicted"/>
<dbReference type="RefSeq" id="WP_265686708.1">
    <property type="nucleotide sequence ID" value="NZ_JAKRRX010000014.1"/>
</dbReference>
<dbReference type="Proteomes" id="UP001155586">
    <property type="component" value="Unassembled WGS sequence"/>
</dbReference>
<dbReference type="Gene3D" id="3.40.190.10">
    <property type="entry name" value="Periplasmic binding protein-like II"/>
    <property type="match status" value="2"/>
</dbReference>
<feature type="signal peptide" evidence="1">
    <location>
        <begin position="1"/>
        <end position="18"/>
    </location>
</feature>
<comment type="caution">
    <text evidence="2">The sequence shown here is derived from an EMBL/GenBank/DDBJ whole genome shotgun (WGS) entry which is preliminary data.</text>
</comment>
<dbReference type="EMBL" id="JAKRRX010000014">
    <property type="protein sequence ID" value="MCW8333016.1"/>
    <property type="molecule type" value="Genomic_DNA"/>
</dbReference>
<evidence type="ECO:0000313" key="2">
    <source>
        <dbReference type="EMBL" id="MCW8333016.1"/>
    </source>
</evidence>
<keyword evidence="3" id="KW-1185">Reference proteome</keyword>
<evidence type="ECO:0000313" key="3">
    <source>
        <dbReference type="Proteomes" id="UP001155586"/>
    </source>
</evidence>
<protein>
    <submittedName>
        <fullName evidence="2">Transporter substrate-binding domain-containing protein</fullName>
    </submittedName>
</protein>
<evidence type="ECO:0000256" key="1">
    <source>
        <dbReference type="SAM" id="SignalP"/>
    </source>
</evidence>
<name>A0A9X3CCA4_9VIBR</name>
<reference evidence="2" key="1">
    <citation type="submission" date="2022-02" db="EMBL/GenBank/DDBJ databases">
        <title>Vibrio sp. nov., a new bacterium isolated from Bohai sea, China.</title>
        <authorList>
            <person name="Yuan Y."/>
        </authorList>
    </citation>
    <scope>NUCLEOTIDE SEQUENCE</scope>
    <source>
        <strain evidence="2">DBSS07</strain>
    </source>
</reference>